<evidence type="ECO:0000256" key="1">
    <source>
        <dbReference type="ARBA" id="ARBA00022729"/>
    </source>
</evidence>
<comment type="caution">
    <text evidence="6">Lacks conserved residue(s) required for the propagation of feature annotation.</text>
</comment>
<dbReference type="PRINTS" id="PR00258">
    <property type="entry name" value="SPERACTRCPTR"/>
</dbReference>
<dbReference type="Gene3D" id="3.10.250.10">
    <property type="entry name" value="SRCR-like domain"/>
    <property type="match status" value="1"/>
</dbReference>
<sequence>MNSCVIICPSYLSVIQSICLAGGPTENVGRVEVLVNNEWGTVCDDSWDIIDATVVCIQLGYPGAVRARSSAHYGEGSGRIWLDNVACVCHRFLYKTVLKMKLEITIVIIKKMLVLTVYP</sequence>
<dbReference type="Proteomes" id="UP000230750">
    <property type="component" value="Unassembled WGS sequence"/>
</dbReference>
<dbReference type="InterPro" id="IPR001190">
    <property type="entry name" value="SRCR"/>
</dbReference>
<dbReference type="GO" id="GO:0016020">
    <property type="term" value="C:membrane"/>
    <property type="evidence" value="ECO:0007669"/>
    <property type="project" value="InterPro"/>
</dbReference>
<accession>A0A2G8K308</accession>
<dbReference type="OrthoDB" id="536948at2759"/>
<feature type="domain" description="SRCR" evidence="7">
    <location>
        <begin position="18"/>
        <end position="87"/>
    </location>
</feature>
<dbReference type="EMBL" id="MRZV01000941">
    <property type="protein sequence ID" value="PIK42345.1"/>
    <property type="molecule type" value="Genomic_DNA"/>
</dbReference>
<keyword evidence="1" id="KW-0732">Signal</keyword>
<dbReference type="FunFam" id="3.10.250.10:FF:000007">
    <property type="entry name" value="Soluble scavenger receptor cysteine-rich domain-containing protein SSC5D"/>
    <property type="match status" value="1"/>
</dbReference>
<dbReference type="Pfam" id="PF00530">
    <property type="entry name" value="SRCR"/>
    <property type="match status" value="1"/>
</dbReference>
<evidence type="ECO:0000259" key="7">
    <source>
        <dbReference type="PROSITE" id="PS50287"/>
    </source>
</evidence>
<proteinExistence type="predicted"/>
<dbReference type="PANTHER" id="PTHR48071:SF22">
    <property type="entry name" value="DELETED IN MALIGNANT BRAIN TUMORS 1 PROTEIN-LIKE"/>
    <property type="match status" value="1"/>
</dbReference>
<keyword evidence="4" id="KW-0675">Receptor</keyword>
<dbReference type="STRING" id="307972.A0A2G8K308"/>
<name>A0A2G8K308_STIJA</name>
<dbReference type="PROSITE" id="PS50287">
    <property type="entry name" value="SRCR_2"/>
    <property type="match status" value="1"/>
</dbReference>
<evidence type="ECO:0000313" key="9">
    <source>
        <dbReference type="Proteomes" id="UP000230750"/>
    </source>
</evidence>
<dbReference type="InterPro" id="IPR036772">
    <property type="entry name" value="SRCR-like_dom_sf"/>
</dbReference>
<dbReference type="SMART" id="SM00202">
    <property type="entry name" value="SR"/>
    <property type="match status" value="1"/>
</dbReference>
<keyword evidence="3" id="KW-1015">Disulfide bond</keyword>
<protein>
    <recommendedName>
        <fullName evidence="7">SRCR domain-containing protein</fullName>
    </recommendedName>
</protein>
<organism evidence="8 9">
    <name type="scientific">Stichopus japonicus</name>
    <name type="common">Sea cucumber</name>
    <dbReference type="NCBI Taxonomy" id="307972"/>
    <lineage>
        <taxon>Eukaryota</taxon>
        <taxon>Metazoa</taxon>
        <taxon>Echinodermata</taxon>
        <taxon>Eleutherozoa</taxon>
        <taxon>Echinozoa</taxon>
        <taxon>Holothuroidea</taxon>
        <taxon>Aspidochirotacea</taxon>
        <taxon>Aspidochirotida</taxon>
        <taxon>Stichopodidae</taxon>
        <taxon>Apostichopus</taxon>
    </lineage>
</organism>
<evidence type="ECO:0000313" key="8">
    <source>
        <dbReference type="EMBL" id="PIK42345.1"/>
    </source>
</evidence>
<evidence type="ECO:0000256" key="6">
    <source>
        <dbReference type="PROSITE-ProRule" id="PRU00196"/>
    </source>
</evidence>
<evidence type="ECO:0000256" key="5">
    <source>
        <dbReference type="ARBA" id="ARBA00023180"/>
    </source>
</evidence>
<dbReference type="PROSITE" id="PS00420">
    <property type="entry name" value="SRCR_1"/>
    <property type="match status" value="1"/>
</dbReference>
<evidence type="ECO:0000256" key="4">
    <source>
        <dbReference type="ARBA" id="ARBA00023170"/>
    </source>
</evidence>
<keyword evidence="5" id="KW-0325">Glycoprotein</keyword>
<evidence type="ECO:0000256" key="2">
    <source>
        <dbReference type="ARBA" id="ARBA00022737"/>
    </source>
</evidence>
<dbReference type="PANTHER" id="PTHR48071">
    <property type="entry name" value="SRCR DOMAIN-CONTAINING PROTEIN"/>
    <property type="match status" value="1"/>
</dbReference>
<reference evidence="8 9" key="1">
    <citation type="journal article" date="2017" name="PLoS Biol.">
        <title>The sea cucumber genome provides insights into morphological evolution and visceral regeneration.</title>
        <authorList>
            <person name="Zhang X."/>
            <person name="Sun L."/>
            <person name="Yuan J."/>
            <person name="Sun Y."/>
            <person name="Gao Y."/>
            <person name="Zhang L."/>
            <person name="Li S."/>
            <person name="Dai H."/>
            <person name="Hamel J.F."/>
            <person name="Liu C."/>
            <person name="Yu Y."/>
            <person name="Liu S."/>
            <person name="Lin W."/>
            <person name="Guo K."/>
            <person name="Jin S."/>
            <person name="Xu P."/>
            <person name="Storey K.B."/>
            <person name="Huan P."/>
            <person name="Zhang T."/>
            <person name="Zhou Y."/>
            <person name="Zhang J."/>
            <person name="Lin C."/>
            <person name="Li X."/>
            <person name="Xing L."/>
            <person name="Huo D."/>
            <person name="Sun M."/>
            <person name="Wang L."/>
            <person name="Mercier A."/>
            <person name="Li F."/>
            <person name="Yang H."/>
            <person name="Xiang J."/>
        </authorList>
    </citation>
    <scope>NUCLEOTIDE SEQUENCE [LARGE SCALE GENOMIC DNA]</scope>
    <source>
        <strain evidence="8">Shaxun</strain>
        <tissue evidence="8">Muscle</tissue>
    </source>
</reference>
<keyword evidence="2" id="KW-0677">Repeat</keyword>
<dbReference type="SUPFAM" id="SSF56487">
    <property type="entry name" value="SRCR-like"/>
    <property type="match status" value="1"/>
</dbReference>
<gene>
    <name evidence="8" type="ORF">BSL78_20788</name>
</gene>
<comment type="caution">
    <text evidence="8">The sequence shown here is derived from an EMBL/GenBank/DDBJ whole genome shotgun (WGS) entry which is preliminary data.</text>
</comment>
<keyword evidence="9" id="KW-1185">Reference proteome</keyword>
<evidence type="ECO:0000256" key="3">
    <source>
        <dbReference type="ARBA" id="ARBA00023157"/>
    </source>
</evidence>
<dbReference type="AlphaFoldDB" id="A0A2G8K308"/>